<proteinExistence type="predicted"/>
<gene>
    <name evidence="1" type="ORF">HC62_08560</name>
</gene>
<evidence type="ECO:0000313" key="2">
    <source>
        <dbReference type="Proteomes" id="UP000194565"/>
    </source>
</evidence>
<dbReference type="AlphaFoldDB" id="A0A252A889"/>
<dbReference type="Proteomes" id="UP000194565">
    <property type="component" value="Unassembled WGS sequence"/>
</dbReference>
<dbReference type="EMBL" id="JOMM01000027">
    <property type="protein sequence ID" value="OUI85786.1"/>
    <property type="molecule type" value="Genomic_DNA"/>
</dbReference>
<comment type="caution">
    <text evidence="1">The sequence shown here is derived from an EMBL/GenBank/DDBJ whole genome shotgun (WGS) entry which is preliminary data.</text>
</comment>
<accession>A0A252A889</accession>
<sequence length="60" mass="6496">MSVSARHETFDGQHLRMASQIISHPARSEIIGSGQPDQKQSAIHIDGNVLRALTAFLLAS</sequence>
<protein>
    <submittedName>
        <fullName evidence="1">Uncharacterized protein</fullName>
    </submittedName>
</protein>
<name>A0A252A889_9PROT</name>
<evidence type="ECO:0000313" key="1">
    <source>
        <dbReference type="EMBL" id="OUI85786.1"/>
    </source>
</evidence>
<reference evidence="1 2" key="1">
    <citation type="submission" date="2014-06" db="EMBL/GenBank/DDBJ databases">
        <authorList>
            <person name="Ju J."/>
            <person name="Zhang J."/>
        </authorList>
    </citation>
    <scope>NUCLEOTIDE SEQUENCE [LARGE SCALE GENOMIC DNA]</scope>
    <source>
        <strain evidence="1">DmW_042</strain>
    </source>
</reference>
<organism evidence="1 2">
    <name type="scientific">Acetobacter tropicalis</name>
    <dbReference type="NCBI Taxonomy" id="104102"/>
    <lineage>
        <taxon>Bacteria</taxon>
        <taxon>Pseudomonadati</taxon>
        <taxon>Pseudomonadota</taxon>
        <taxon>Alphaproteobacteria</taxon>
        <taxon>Acetobacterales</taxon>
        <taxon>Acetobacteraceae</taxon>
        <taxon>Acetobacter</taxon>
    </lineage>
</organism>